<evidence type="ECO:0000313" key="2">
    <source>
        <dbReference type="Proteomes" id="UP000188320"/>
    </source>
</evidence>
<gene>
    <name evidence="1" type="ORF">AX774_g362</name>
</gene>
<reference evidence="2" key="1">
    <citation type="submission" date="2017-01" db="EMBL/GenBank/DDBJ databases">
        <authorList>
            <person name="Wang Y."/>
            <person name="White M."/>
            <person name="Kvist S."/>
            <person name="Moncalvo J.-M."/>
        </authorList>
    </citation>
    <scope>NUCLEOTIDE SEQUENCE [LARGE SCALE GENOMIC DNA]</scope>
    <source>
        <strain evidence="2">COL-18-3</strain>
    </source>
</reference>
<organism evidence="1 2">
    <name type="scientific">Zancudomyces culisetae</name>
    <name type="common">Gut fungus</name>
    <name type="synonym">Smittium culisetae</name>
    <dbReference type="NCBI Taxonomy" id="1213189"/>
    <lineage>
        <taxon>Eukaryota</taxon>
        <taxon>Fungi</taxon>
        <taxon>Fungi incertae sedis</taxon>
        <taxon>Zoopagomycota</taxon>
        <taxon>Kickxellomycotina</taxon>
        <taxon>Harpellomycetes</taxon>
        <taxon>Harpellales</taxon>
        <taxon>Legeriomycetaceae</taxon>
        <taxon>Zancudomyces</taxon>
    </lineage>
</organism>
<accession>A0A1R1PYT1</accession>
<dbReference type="Proteomes" id="UP000188320">
    <property type="component" value="Unassembled WGS sequence"/>
</dbReference>
<proteinExistence type="predicted"/>
<comment type="caution">
    <text evidence="1">The sequence shown here is derived from an EMBL/GenBank/DDBJ whole genome shotgun (WGS) entry which is preliminary data.</text>
</comment>
<dbReference type="AlphaFoldDB" id="A0A1R1PYT1"/>
<evidence type="ECO:0000313" key="1">
    <source>
        <dbReference type="EMBL" id="OMH86084.1"/>
    </source>
</evidence>
<name>A0A1R1PYT1_ZANCU</name>
<sequence>MVENIAATPKGAYGLVVFTLPRNAPIAGPMVKPRENAIPTSAISFVRFPGSLTSAMMHVDICIFASDIPEITLASKNKLNLCEYIHTSEPAIFPNIETRSTLRRPNLSTNLPYNGATTHCRIEYSEPKRPPSNTMFAPSLFFIISYSPTTFALPKRLFILYWYPRMVPMTSSVLSSTTSLFCLRS</sequence>
<protein>
    <submittedName>
        <fullName evidence="1">Uncharacterized protein</fullName>
    </submittedName>
</protein>
<dbReference type="EMBL" id="LSSK01000018">
    <property type="protein sequence ID" value="OMH86084.1"/>
    <property type="molecule type" value="Genomic_DNA"/>
</dbReference>
<keyword evidence="2" id="KW-1185">Reference proteome</keyword>